<evidence type="ECO:0000313" key="3">
    <source>
        <dbReference type="EMBL" id="MDO5457972.1"/>
    </source>
</evidence>
<organism evidence="3 4">
    <name type="scientific">Atopococcus tabaci</name>
    <dbReference type="NCBI Taxonomy" id="269774"/>
    <lineage>
        <taxon>Bacteria</taxon>
        <taxon>Bacillati</taxon>
        <taxon>Bacillota</taxon>
        <taxon>Bacilli</taxon>
        <taxon>Lactobacillales</taxon>
        <taxon>Carnobacteriaceae</taxon>
        <taxon>Atopococcus</taxon>
    </lineage>
</organism>
<dbReference type="SUPFAM" id="SSF53623">
    <property type="entry name" value="MurD-like peptide ligases, catalytic domain"/>
    <property type="match status" value="1"/>
</dbReference>
<keyword evidence="3" id="KW-0436">Ligase</keyword>
<dbReference type="InterPro" id="IPR036565">
    <property type="entry name" value="Mur-like_cat_sf"/>
</dbReference>
<evidence type="ECO:0000256" key="1">
    <source>
        <dbReference type="ARBA" id="ARBA00004752"/>
    </source>
</evidence>
<evidence type="ECO:0000313" key="4">
    <source>
        <dbReference type="Proteomes" id="UP001171751"/>
    </source>
</evidence>
<comment type="pathway">
    <text evidence="1">Cell wall biogenesis; peptidoglycan biosynthesis.</text>
</comment>
<name>A0AA43UDG0_9LACT</name>
<dbReference type="Gene3D" id="3.40.1190.10">
    <property type="entry name" value="Mur-like, catalytic domain"/>
    <property type="match status" value="1"/>
</dbReference>
<gene>
    <name evidence="3" type="ORF">Q4F26_06450</name>
</gene>
<dbReference type="AlphaFoldDB" id="A0AA43UDG0"/>
<evidence type="ECO:0000259" key="2">
    <source>
        <dbReference type="Pfam" id="PF08245"/>
    </source>
</evidence>
<dbReference type="PANTHER" id="PTHR23135">
    <property type="entry name" value="MUR LIGASE FAMILY MEMBER"/>
    <property type="match status" value="1"/>
</dbReference>
<dbReference type="GO" id="GO:0005524">
    <property type="term" value="F:ATP binding"/>
    <property type="evidence" value="ECO:0007669"/>
    <property type="project" value="InterPro"/>
</dbReference>
<dbReference type="EMBL" id="JAUNQW010000047">
    <property type="protein sequence ID" value="MDO5457972.1"/>
    <property type="molecule type" value="Genomic_DNA"/>
</dbReference>
<sequence>MIYSLSITQVQDVLVEHGLIREIIVNGELIYRIKDPALLEKKITELSYFSKTAHENTLFICKGAAFKEEYLSDALNHGAQFFVAEQLYQVSSGIGFIVHDVRKAMAVLAKTFYQAPDERLKIIGITATKGKTTTTYYAKDILQANFPDQVGFISGEEMCLDGTNYMPAHLSTPESLELYSYLAQAVENNLNYMVLEVSSQAYKLDRVYDLDLDVGIFMNITEDHVSPEEHQSMEEYFYCKRQIMHHARTV</sequence>
<keyword evidence="4" id="KW-1185">Reference proteome</keyword>
<dbReference type="PANTHER" id="PTHR23135:SF4">
    <property type="entry name" value="UDP-N-ACETYLMURAMOYL-L-ALANYL-D-GLUTAMATE--2,6-DIAMINOPIMELATE LIGASE MURE HOMOLOG, CHLOROPLASTIC"/>
    <property type="match status" value="1"/>
</dbReference>
<dbReference type="InterPro" id="IPR013221">
    <property type="entry name" value="Mur_ligase_cen"/>
</dbReference>
<protein>
    <submittedName>
        <fullName evidence="3">Mur ligase family protein</fullName>
    </submittedName>
</protein>
<dbReference type="Pfam" id="PF08245">
    <property type="entry name" value="Mur_ligase_M"/>
    <property type="match status" value="1"/>
</dbReference>
<proteinExistence type="predicted"/>
<feature type="non-terminal residue" evidence="3">
    <location>
        <position position="250"/>
    </location>
</feature>
<dbReference type="GO" id="GO:0016881">
    <property type="term" value="F:acid-amino acid ligase activity"/>
    <property type="evidence" value="ECO:0007669"/>
    <property type="project" value="InterPro"/>
</dbReference>
<dbReference type="Gene3D" id="3.40.1390.10">
    <property type="entry name" value="MurE/MurF, N-terminal domain"/>
    <property type="match status" value="1"/>
</dbReference>
<accession>A0AA43UDG0</accession>
<feature type="domain" description="Mur ligase central" evidence="2">
    <location>
        <begin position="125"/>
        <end position="247"/>
    </location>
</feature>
<dbReference type="SUPFAM" id="SSF63418">
    <property type="entry name" value="MurE/MurF N-terminal domain"/>
    <property type="match status" value="1"/>
</dbReference>
<dbReference type="InterPro" id="IPR035911">
    <property type="entry name" value="MurE/MurF_N"/>
</dbReference>
<reference evidence="3" key="1">
    <citation type="submission" date="2023-07" db="EMBL/GenBank/DDBJ databases">
        <title>Between Cages and Wild: Unraveling the Impact of Captivity on Animal Microbiomes and Antimicrobial Resistance.</title>
        <authorList>
            <person name="Schmartz G.P."/>
            <person name="Rehner J."/>
            <person name="Schuff M.J."/>
            <person name="Becker S.L."/>
            <person name="Kravczyk M."/>
            <person name="Gurevich A."/>
            <person name="Francke R."/>
            <person name="Mueller R."/>
            <person name="Keller V."/>
            <person name="Keller A."/>
        </authorList>
    </citation>
    <scope>NUCLEOTIDE SEQUENCE</scope>
    <source>
        <strain evidence="3">S39M_St_73</strain>
    </source>
</reference>
<dbReference type="Proteomes" id="UP001171751">
    <property type="component" value="Unassembled WGS sequence"/>
</dbReference>
<comment type="caution">
    <text evidence="3">The sequence shown here is derived from an EMBL/GenBank/DDBJ whole genome shotgun (WGS) entry which is preliminary data.</text>
</comment>